<name>A0AAW6RNQ2_9BURK</name>
<evidence type="ECO:0000256" key="1">
    <source>
        <dbReference type="SAM" id="Phobius"/>
    </source>
</evidence>
<dbReference type="RefSeq" id="WP_279524999.1">
    <property type="nucleotide sequence ID" value="NZ_JARVII010000028.1"/>
</dbReference>
<reference evidence="2 3" key="1">
    <citation type="submission" date="2023-04" db="EMBL/GenBank/DDBJ databases">
        <title>Ottowia paracancer sp. nov., isolated from human stomach.</title>
        <authorList>
            <person name="Song Y."/>
        </authorList>
    </citation>
    <scope>NUCLEOTIDE SEQUENCE [LARGE SCALE GENOMIC DNA]</scope>
    <source>
        <strain evidence="2 3">10c7w1</strain>
    </source>
</reference>
<keyword evidence="1" id="KW-0472">Membrane</keyword>
<feature type="transmembrane region" description="Helical" evidence="1">
    <location>
        <begin position="27"/>
        <end position="48"/>
    </location>
</feature>
<dbReference type="AlphaFoldDB" id="A0AAW6RNQ2"/>
<organism evidence="2 3">
    <name type="scientific">Ottowia cancrivicina</name>
    <dbReference type="NCBI Taxonomy" id="3040346"/>
    <lineage>
        <taxon>Bacteria</taxon>
        <taxon>Pseudomonadati</taxon>
        <taxon>Pseudomonadota</taxon>
        <taxon>Betaproteobacteria</taxon>
        <taxon>Burkholderiales</taxon>
        <taxon>Comamonadaceae</taxon>
        <taxon>Ottowia</taxon>
    </lineage>
</organism>
<dbReference type="Proteomes" id="UP001237156">
    <property type="component" value="Unassembled WGS sequence"/>
</dbReference>
<accession>A0AAW6RNQ2</accession>
<keyword evidence="3" id="KW-1185">Reference proteome</keyword>
<keyword evidence="1" id="KW-1133">Transmembrane helix</keyword>
<gene>
    <name evidence="2" type="ORF">QB898_11075</name>
</gene>
<comment type="caution">
    <text evidence="2">The sequence shown here is derived from an EMBL/GenBank/DDBJ whole genome shotgun (WGS) entry which is preliminary data.</text>
</comment>
<dbReference type="EMBL" id="JARVII010000028">
    <property type="protein sequence ID" value="MDG9700241.1"/>
    <property type="molecule type" value="Genomic_DNA"/>
</dbReference>
<keyword evidence="1" id="KW-0812">Transmembrane</keyword>
<evidence type="ECO:0000313" key="3">
    <source>
        <dbReference type="Proteomes" id="UP001237156"/>
    </source>
</evidence>
<protein>
    <submittedName>
        <fullName evidence="2">Uncharacterized protein</fullName>
    </submittedName>
</protein>
<proteinExistence type="predicted"/>
<sequence length="72" mass="8305">MNKEDIYAGQEGEENQHEKPAGCLWPLLRLILCLPIVPIVAYTLFVLLMSYQNERFMRPEWPSARCPGLARS</sequence>
<evidence type="ECO:0000313" key="2">
    <source>
        <dbReference type="EMBL" id="MDG9700241.1"/>
    </source>
</evidence>